<dbReference type="OrthoDB" id="9811744at2"/>
<dbReference type="InterPro" id="IPR045031">
    <property type="entry name" value="DHP_synth-like"/>
</dbReference>
<evidence type="ECO:0000256" key="5">
    <source>
        <dbReference type="ARBA" id="ARBA00022679"/>
    </source>
</evidence>
<dbReference type="GO" id="GO:0046654">
    <property type="term" value="P:tetrahydrofolate biosynthetic process"/>
    <property type="evidence" value="ECO:0007669"/>
    <property type="project" value="TreeGrafter"/>
</dbReference>
<accession>A0A1G6KZF6</accession>
<protein>
    <recommendedName>
        <fullName evidence="4">dihydropteroate synthase</fullName>
        <ecNumber evidence="4">2.5.1.15</ecNumber>
    </recommendedName>
</protein>
<evidence type="ECO:0000256" key="3">
    <source>
        <dbReference type="ARBA" id="ARBA00004763"/>
    </source>
</evidence>
<keyword evidence="5" id="KW-0808">Transferase</keyword>
<comment type="pathway">
    <text evidence="3">Cofactor biosynthesis; tetrahydrofolate biosynthesis; 7,8-dihydrofolate from 2-amino-4-hydroxy-6-hydroxymethyl-7,8-dihydropteridine diphosphate and 4-aminobenzoate: step 1/2.</text>
</comment>
<dbReference type="PROSITE" id="PS00792">
    <property type="entry name" value="DHPS_1"/>
    <property type="match status" value="1"/>
</dbReference>
<dbReference type="GO" id="GO:0046872">
    <property type="term" value="F:metal ion binding"/>
    <property type="evidence" value="ECO:0007669"/>
    <property type="project" value="UniProtKB-KW"/>
</dbReference>
<dbReference type="InterPro" id="IPR011005">
    <property type="entry name" value="Dihydropteroate_synth-like_sf"/>
</dbReference>
<evidence type="ECO:0000256" key="4">
    <source>
        <dbReference type="ARBA" id="ARBA00012458"/>
    </source>
</evidence>
<dbReference type="AlphaFoldDB" id="A0A1G6KZF6"/>
<name>A0A1G6KZF6_9BACT</name>
<dbReference type="SUPFAM" id="SSF51717">
    <property type="entry name" value="Dihydropteroate synthetase-like"/>
    <property type="match status" value="1"/>
</dbReference>
<evidence type="ECO:0000256" key="6">
    <source>
        <dbReference type="ARBA" id="ARBA00022723"/>
    </source>
</evidence>
<dbReference type="GO" id="GO:0005829">
    <property type="term" value="C:cytosol"/>
    <property type="evidence" value="ECO:0007669"/>
    <property type="project" value="TreeGrafter"/>
</dbReference>
<keyword evidence="11" id="KW-1185">Reference proteome</keyword>
<dbReference type="NCBIfam" id="TIGR01496">
    <property type="entry name" value="DHPS"/>
    <property type="match status" value="1"/>
</dbReference>
<gene>
    <name evidence="10" type="ORF">SAMN05660835_00738</name>
</gene>
<evidence type="ECO:0000259" key="9">
    <source>
        <dbReference type="PROSITE" id="PS50972"/>
    </source>
</evidence>
<dbReference type="GO" id="GO:0046656">
    <property type="term" value="P:folic acid biosynthetic process"/>
    <property type="evidence" value="ECO:0007669"/>
    <property type="project" value="UniProtKB-KW"/>
</dbReference>
<comment type="cofactor">
    <cofactor evidence="2">
        <name>Mg(2+)</name>
        <dbReference type="ChEBI" id="CHEBI:18420"/>
    </cofactor>
</comment>
<dbReference type="Gene3D" id="3.20.20.20">
    <property type="entry name" value="Dihydropteroate synthase-like"/>
    <property type="match status" value="1"/>
</dbReference>
<dbReference type="RefSeq" id="WP_092128225.1">
    <property type="nucleotide sequence ID" value="NZ_FMYU01000004.1"/>
</dbReference>
<keyword evidence="8" id="KW-0289">Folate biosynthesis</keyword>
<dbReference type="PROSITE" id="PS50972">
    <property type="entry name" value="PTERIN_BINDING"/>
    <property type="match status" value="1"/>
</dbReference>
<dbReference type="GO" id="GO:0004156">
    <property type="term" value="F:dihydropteroate synthase activity"/>
    <property type="evidence" value="ECO:0007669"/>
    <property type="project" value="UniProtKB-EC"/>
</dbReference>
<dbReference type="Proteomes" id="UP000199411">
    <property type="component" value="Unassembled WGS sequence"/>
</dbReference>
<dbReference type="EC" id="2.5.1.15" evidence="4"/>
<reference evidence="11" key="1">
    <citation type="submission" date="2016-10" db="EMBL/GenBank/DDBJ databases">
        <authorList>
            <person name="Varghese N."/>
            <person name="Submissions S."/>
        </authorList>
    </citation>
    <scope>NUCLEOTIDE SEQUENCE [LARGE SCALE GENOMIC DNA]</scope>
    <source>
        <strain evidence="11">DSM 8415</strain>
    </source>
</reference>
<keyword evidence="7" id="KW-0460">Magnesium</keyword>
<dbReference type="EMBL" id="FMYU01000004">
    <property type="protein sequence ID" value="SDC36460.1"/>
    <property type="molecule type" value="Genomic_DNA"/>
</dbReference>
<keyword evidence="6" id="KW-0479">Metal-binding</keyword>
<dbReference type="InterPro" id="IPR006390">
    <property type="entry name" value="DHP_synth_dom"/>
</dbReference>
<organism evidence="10 11">
    <name type="scientific">Desulfurella multipotens</name>
    <dbReference type="NCBI Taxonomy" id="79269"/>
    <lineage>
        <taxon>Bacteria</taxon>
        <taxon>Pseudomonadati</taxon>
        <taxon>Campylobacterota</taxon>
        <taxon>Desulfurellia</taxon>
        <taxon>Desulfurellales</taxon>
        <taxon>Desulfurellaceae</taxon>
        <taxon>Desulfurella</taxon>
    </lineage>
</organism>
<evidence type="ECO:0000313" key="11">
    <source>
        <dbReference type="Proteomes" id="UP000199411"/>
    </source>
</evidence>
<evidence type="ECO:0000313" key="10">
    <source>
        <dbReference type="EMBL" id="SDC36460.1"/>
    </source>
</evidence>
<comment type="catalytic activity">
    <reaction evidence="1">
        <text>(7,8-dihydropterin-6-yl)methyl diphosphate + 4-aminobenzoate = 7,8-dihydropteroate + diphosphate</text>
        <dbReference type="Rhea" id="RHEA:19949"/>
        <dbReference type="ChEBI" id="CHEBI:17836"/>
        <dbReference type="ChEBI" id="CHEBI:17839"/>
        <dbReference type="ChEBI" id="CHEBI:33019"/>
        <dbReference type="ChEBI" id="CHEBI:72950"/>
        <dbReference type="EC" id="2.5.1.15"/>
    </reaction>
</comment>
<evidence type="ECO:0000256" key="7">
    <source>
        <dbReference type="ARBA" id="ARBA00022842"/>
    </source>
</evidence>
<feature type="domain" description="Pterin-binding" evidence="9">
    <location>
        <begin position="137"/>
        <end position="391"/>
    </location>
</feature>
<evidence type="ECO:0000256" key="8">
    <source>
        <dbReference type="ARBA" id="ARBA00022909"/>
    </source>
</evidence>
<proteinExistence type="predicted"/>
<dbReference type="InterPro" id="IPR000489">
    <property type="entry name" value="Pterin-binding_dom"/>
</dbReference>
<evidence type="ECO:0000256" key="2">
    <source>
        <dbReference type="ARBA" id="ARBA00001946"/>
    </source>
</evidence>
<sequence>MKFDLIKIHSKDQAKQLMQNIKADDIGIELMINKTINLSFLIYDCDFYIANIIKQEALSCGIDACVSKDTITAKTAKTDCLVFGDIKRLYKFSNKLKIQNFKDLRELGEKLNNQLDAYFGEFLWKVGEKIFDLKKNYIIMGILNVTPDSFYDGGKYDTVSKALFRCEQILNEKADIVDIGAVSTRPFSETVPVEEEKKRLFPVLEAIKKRFPQIILSVDTFNSSVAKEAFEYDVSIINDISGFTFDEKMSECILDCNYSCVIMHIKGKPKTMQENPIYQNLITEINDFFENAMSKLLKNNFDKKKIVLDPGIGFGKTLKHNIDIIKNIESFKVFGRPILVGLSRKSFIGNILNKDVNERLFGTIGANVASYFNGARIFRVHDVAANKEALELAYQLNN</sequence>
<dbReference type="CDD" id="cd00739">
    <property type="entry name" value="DHPS"/>
    <property type="match status" value="1"/>
</dbReference>
<dbReference type="Pfam" id="PF00809">
    <property type="entry name" value="Pterin_bind"/>
    <property type="match status" value="1"/>
</dbReference>
<dbReference type="PANTHER" id="PTHR20941:SF1">
    <property type="entry name" value="FOLIC ACID SYNTHESIS PROTEIN FOL1"/>
    <property type="match status" value="1"/>
</dbReference>
<dbReference type="PANTHER" id="PTHR20941">
    <property type="entry name" value="FOLATE SYNTHESIS PROTEINS"/>
    <property type="match status" value="1"/>
</dbReference>
<evidence type="ECO:0000256" key="1">
    <source>
        <dbReference type="ARBA" id="ARBA00000012"/>
    </source>
</evidence>